<feature type="transmembrane region" description="Helical" evidence="10">
    <location>
        <begin position="57"/>
        <end position="76"/>
    </location>
</feature>
<keyword evidence="5" id="KW-0378">Hydrolase</keyword>
<dbReference type="SUPFAM" id="SSF48317">
    <property type="entry name" value="Acid phosphatase/Vanadium-dependent haloperoxidase"/>
    <property type="match status" value="1"/>
</dbReference>
<evidence type="ECO:0000256" key="7">
    <source>
        <dbReference type="ARBA" id="ARBA00023136"/>
    </source>
</evidence>
<evidence type="ECO:0000256" key="9">
    <source>
        <dbReference type="ARBA" id="ARBA00047594"/>
    </source>
</evidence>
<comment type="catalytic activity">
    <reaction evidence="9">
        <text>di-trans,octa-cis-undecaprenyl diphosphate + H2O = di-trans,octa-cis-undecaprenyl phosphate + phosphate + H(+)</text>
        <dbReference type="Rhea" id="RHEA:28094"/>
        <dbReference type="ChEBI" id="CHEBI:15377"/>
        <dbReference type="ChEBI" id="CHEBI:15378"/>
        <dbReference type="ChEBI" id="CHEBI:43474"/>
        <dbReference type="ChEBI" id="CHEBI:58405"/>
        <dbReference type="ChEBI" id="CHEBI:60392"/>
        <dbReference type="EC" id="3.6.1.27"/>
    </reaction>
</comment>
<name>A0ABS5V7J8_9GAMM</name>
<accession>A0ABS5V7J8</accession>
<evidence type="ECO:0000313" key="13">
    <source>
        <dbReference type="Proteomes" id="UP001195903"/>
    </source>
</evidence>
<evidence type="ECO:0000256" key="6">
    <source>
        <dbReference type="ARBA" id="ARBA00022989"/>
    </source>
</evidence>
<dbReference type="PANTHER" id="PTHR14969:SF62">
    <property type="entry name" value="DECAPRENYLPHOSPHORYL-5-PHOSPHORIBOSE PHOSPHATASE RV3807C-RELATED"/>
    <property type="match status" value="1"/>
</dbReference>
<evidence type="ECO:0000256" key="2">
    <source>
        <dbReference type="ARBA" id="ARBA00012374"/>
    </source>
</evidence>
<dbReference type="CDD" id="cd01610">
    <property type="entry name" value="PAP2_like"/>
    <property type="match status" value="1"/>
</dbReference>
<evidence type="ECO:0000256" key="10">
    <source>
        <dbReference type="SAM" id="Phobius"/>
    </source>
</evidence>
<dbReference type="EMBL" id="JAHEPS010000012">
    <property type="protein sequence ID" value="MBT1446414.1"/>
    <property type="molecule type" value="Genomic_DNA"/>
</dbReference>
<feature type="domain" description="Phosphatidic acid phosphatase type 2/haloperoxidase" evidence="11">
    <location>
        <begin position="61"/>
        <end position="167"/>
    </location>
</feature>
<organism evidence="12 13">
    <name type="scientific">Shewanella jiangmenensis</name>
    <dbReference type="NCBI Taxonomy" id="2837387"/>
    <lineage>
        <taxon>Bacteria</taxon>
        <taxon>Pseudomonadati</taxon>
        <taxon>Pseudomonadota</taxon>
        <taxon>Gammaproteobacteria</taxon>
        <taxon>Alteromonadales</taxon>
        <taxon>Shewanellaceae</taxon>
        <taxon>Shewanella</taxon>
    </lineage>
</organism>
<gene>
    <name evidence="12" type="ORF">KJI95_18120</name>
</gene>
<evidence type="ECO:0000259" key="11">
    <source>
        <dbReference type="SMART" id="SM00014"/>
    </source>
</evidence>
<dbReference type="EC" id="3.6.1.27" evidence="2"/>
<dbReference type="Gene3D" id="1.20.144.10">
    <property type="entry name" value="Phosphatidic acid phosphatase type 2/haloperoxidase"/>
    <property type="match status" value="1"/>
</dbReference>
<proteinExistence type="predicted"/>
<reference evidence="12 13" key="1">
    <citation type="submission" date="2021-05" db="EMBL/GenBank/DDBJ databases">
        <title>Shewanella sp. JM162201.</title>
        <authorList>
            <person name="Xu S."/>
            <person name="Li A."/>
        </authorList>
    </citation>
    <scope>NUCLEOTIDE SEQUENCE [LARGE SCALE GENOMIC DNA]</scope>
    <source>
        <strain evidence="12 13">JM162201</strain>
    </source>
</reference>
<dbReference type="InterPro" id="IPR036938">
    <property type="entry name" value="PAP2/HPO_sf"/>
</dbReference>
<protein>
    <recommendedName>
        <fullName evidence="2">undecaprenyl-diphosphate phosphatase</fullName>
        <ecNumber evidence="2">3.6.1.27</ecNumber>
    </recommendedName>
    <alternativeName>
        <fullName evidence="8">Undecaprenyl pyrophosphate phosphatase</fullName>
    </alternativeName>
</protein>
<evidence type="ECO:0000256" key="4">
    <source>
        <dbReference type="ARBA" id="ARBA00022692"/>
    </source>
</evidence>
<dbReference type="RefSeq" id="WP_214508615.1">
    <property type="nucleotide sequence ID" value="NZ_JAHEPS010000012.1"/>
</dbReference>
<evidence type="ECO:0000256" key="8">
    <source>
        <dbReference type="ARBA" id="ARBA00032707"/>
    </source>
</evidence>
<dbReference type="PANTHER" id="PTHR14969">
    <property type="entry name" value="SPHINGOSINE-1-PHOSPHATE PHOSPHOHYDROLASE"/>
    <property type="match status" value="1"/>
</dbReference>
<sequence length="167" mass="18275">MLNRLTALDQRGFLVIARLARTRRLQRPALLISASGDGPLYLYLCCTLMLVDSDGERLFRLCLCAFLLELPLYLLLKNSIRRIRPCHSGVLVQAQFEPSDRFSLPSGHTAAAFVMCFAIAECYPPLWWPALAWASLIGLSRVALGVHYPADIVAGAALGGTCVALVS</sequence>
<evidence type="ECO:0000256" key="1">
    <source>
        <dbReference type="ARBA" id="ARBA00004651"/>
    </source>
</evidence>
<keyword evidence="13" id="KW-1185">Reference proteome</keyword>
<keyword evidence="6 10" id="KW-1133">Transmembrane helix</keyword>
<dbReference type="Proteomes" id="UP001195903">
    <property type="component" value="Unassembled WGS sequence"/>
</dbReference>
<comment type="subcellular location">
    <subcellularLocation>
        <location evidence="1">Cell membrane</location>
        <topology evidence="1">Multi-pass membrane protein</topology>
    </subcellularLocation>
</comment>
<dbReference type="Pfam" id="PF01569">
    <property type="entry name" value="PAP2"/>
    <property type="match status" value="1"/>
</dbReference>
<evidence type="ECO:0000313" key="12">
    <source>
        <dbReference type="EMBL" id="MBT1446414.1"/>
    </source>
</evidence>
<keyword evidence="7 10" id="KW-0472">Membrane</keyword>
<keyword evidence="3" id="KW-1003">Cell membrane</keyword>
<evidence type="ECO:0000256" key="3">
    <source>
        <dbReference type="ARBA" id="ARBA00022475"/>
    </source>
</evidence>
<keyword evidence="4 10" id="KW-0812">Transmembrane</keyword>
<dbReference type="InterPro" id="IPR000326">
    <property type="entry name" value="PAP2/HPO"/>
</dbReference>
<comment type="caution">
    <text evidence="12">The sequence shown here is derived from an EMBL/GenBank/DDBJ whole genome shotgun (WGS) entry which is preliminary data.</text>
</comment>
<evidence type="ECO:0000256" key="5">
    <source>
        <dbReference type="ARBA" id="ARBA00022801"/>
    </source>
</evidence>
<dbReference type="SMART" id="SM00014">
    <property type="entry name" value="acidPPc"/>
    <property type="match status" value="1"/>
</dbReference>
<feature type="transmembrane region" description="Helical" evidence="10">
    <location>
        <begin position="29"/>
        <end position="51"/>
    </location>
</feature>